<evidence type="ECO:0000313" key="14">
    <source>
        <dbReference type="EMBL" id="MCB7388052.1"/>
    </source>
</evidence>
<evidence type="ECO:0000256" key="9">
    <source>
        <dbReference type="SAM" id="Coils"/>
    </source>
</evidence>
<comment type="caution">
    <text evidence="14">The sequence shown here is derived from an EMBL/GenBank/DDBJ whole genome shotgun (WGS) entry which is preliminary data.</text>
</comment>
<dbReference type="CDD" id="cd16922">
    <property type="entry name" value="HATPase_EvgS-ArcB-TorS-like"/>
    <property type="match status" value="1"/>
</dbReference>
<dbReference type="CDD" id="cd17546">
    <property type="entry name" value="REC_hyHK_CKI1_RcsC-like"/>
    <property type="match status" value="2"/>
</dbReference>
<dbReference type="SMART" id="SM00388">
    <property type="entry name" value="HisKA"/>
    <property type="match status" value="1"/>
</dbReference>
<evidence type="ECO:0000256" key="1">
    <source>
        <dbReference type="ARBA" id="ARBA00000085"/>
    </source>
</evidence>
<feature type="modified residue" description="4-aspartylphosphate" evidence="8">
    <location>
        <position position="573"/>
    </location>
</feature>
<dbReference type="InterPro" id="IPR036097">
    <property type="entry name" value="HisK_dim/P_sf"/>
</dbReference>
<dbReference type="InterPro" id="IPR005467">
    <property type="entry name" value="His_kinase_dom"/>
</dbReference>
<dbReference type="SMART" id="SM00387">
    <property type="entry name" value="HATPase_c"/>
    <property type="match status" value="1"/>
</dbReference>
<accession>A0ABS8DJ09</accession>
<organism evidence="14 15">
    <name type="scientific">Bariatricus massiliensis</name>
    <dbReference type="NCBI Taxonomy" id="1745713"/>
    <lineage>
        <taxon>Bacteria</taxon>
        <taxon>Bacillati</taxon>
        <taxon>Bacillota</taxon>
        <taxon>Clostridia</taxon>
        <taxon>Lachnospirales</taxon>
        <taxon>Lachnospiraceae</taxon>
        <taxon>Bariatricus</taxon>
    </lineage>
</organism>
<dbReference type="SUPFAM" id="SSF55785">
    <property type="entry name" value="PYP-like sensor domain (PAS domain)"/>
    <property type="match status" value="1"/>
</dbReference>
<evidence type="ECO:0000256" key="3">
    <source>
        <dbReference type="ARBA" id="ARBA00018672"/>
    </source>
</evidence>
<dbReference type="InterPro" id="IPR000700">
    <property type="entry name" value="PAS-assoc_C"/>
</dbReference>
<dbReference type="Proteomes" id="UP001299546">
    <property type="component" value="Unassembled WGS sequence"/>
</dbReference>
<protein>
    <recommendedName>
        <fullName evidence="3">Stage 0 sporulation protein A homolog</fullName>
        <ecNumber evidence="2">2.7.13.3</ecNumber>
    </recommendedName>
</protein>
<feature type="domain" description="PAC" evidence="13">
    <location>
        <begin position="204"/>
        <end position="258"/>
    </location>
</feature>
<dbReference type="InterPro" id="IPR001789">
    <property type="entry name" value="Sig_transdc_resp-reg_receiver"/>
</dbReference>
<dbReference type="InterPro" id="IPR013655">
    <property type="entry name" value="PAS_fold_3"/>
</dbReference>
<keyword evidence="5" id="KW-0808">Transferase</keyword>
<feature type="modified residue" description="4-aspartylphosphate" evidence="8">
    <location>
        <position position="714"/>
    </location>
</feature>
<dbReference type="Gene3D" id="1.10.287.130">
    <property type="match status" value="1"/>
</dbReference>
<reference evidence="14 15" key="1">
    <citation type="submission" date="2021-10" db="EMBL/GenBank/DDBJ databases">
        <title>Collection of gut derived symbiotic bacterial strains cultured from healthy donors.</title>
        <authorList>
            <person name="Lin H."/>
            <person name="Littmann E."/>
            <person name="Kohout C."/>
            <person name="Pamer E.G."/>
        </authorList>
    </citation>
    <scope>NUCLEOTIDE SEQUENCE [LARGE SCALE GENOMIC DNA]</scope>
    <source>
        <strain evidence="14 15">DFI.1.165</strain>
    </source>
</reference>
<dbReference type="InterPro" id="IPR003661">
    <property type="entry name" value="HisK_dim/P_dom"/>
</dbReference>
<evidence type="ECO:0000256" key="2">
    <source>
        <dbReference type="ARBA" id="ARBA00012438"/>
    </source>
</evidence>
<evidence type="ECO:0000256" key="4">
    <source>
        <dbReference type="ARBA" id="ARBA00022553"/>
    </source>
</evidence>
<keyword evidence="9" id="KW-0175">Coiled coil</keyword>
<evidence type="ECO:0000259" key="12">
    <source>
        <dbReference type="PROSITE" id="PS50112"/>
    </source>
</evidence>
<dbReference type="NCBIfam" id="TIGR00229">
    <property type="entry name" value="sensory_box"/>
    <property type="match status" value="1"/>
</dbReference>
<feature type="domain" description="Response regulatory" evidence="11">
    <location>
        <begin position="662"/>
        <end position="783"/>
    </location>
</feature>
<evidence type="ECO:0000256" key="5">
    <source>
        <dbReference type="ARBA" id="ARBA00022777"/>
    </source>
</evidence>
<dbReference type="EMBL" id="JAJCIS010000008">
    <property type="protein sequence ID" value="MCB7388052.1"/>
    <property type="molecule type" value="Genomic_DNA"/>
</dbReference>
<comment type="function">
    <text evidence="7">May play the central regulatory role in sporulation. It may be an element of the effector pathway responsible for the activation of sporulation genes in response to nutritional stress. Spo0A may act in concert with spo0H (a sigma factor) to control the expression of some genes that are critical to the sporulation process.</text>
</comment>
<keyword evidence="15" id="KW-1185">Reference proteome</keyword>
<dbReference type="CDD" id="cd00082">
    <property type="entry name" value="HisKA"/>
    <property type="match status" value="1"/>
</dbReference>
<dbReference type="Pfam" id="PF08447">
    <property type="entry name" value="PAS_3"/>
    <property type="match status" value="1"/>
</dbReference>
<dbReference type="PROSITE" id="PS50110">
    <property type="entry name" value="RESPONSE_REGULATORY"/>
    <property type="match status" value="2"/>
</dbReference>
<dbReference type="PROSITE" id="PS50112">
    <property type="entry name" value="PAS"/>
    <property type="match status" value="1"/>
</dbReference>
<proteinExistence type="predicted"/>
<dbReference type="InterPro" id="IPR004358">
    <property type="entry name" value="Sig_transdc_His_kin-like_C"/>
</dbReference>
<dbReference type="Pfam" id="PF00512">
    <property type="entry name" value="HisKA"/>
    <property type="match status" value="1"/>
</dbReference>
<dbReference type="SUPFAM" id="SSF47384">
    <property type="entry name" value="Homodimeric domain of signal transducing histidine kinase"/>
    <property type="match status" value="1"/>
</dbReference>
<evidence type="ECO:0000259" key="11">
    <source>
        <dbReference type="PROSITE" id="PS50110"/>
    </source>
</evidence>
<comment type="catalytic activity">
    <reaction evidence="1">
        <text>ATP + protein L-histidine = ADP + protein N-phospho-L-histidine.</text>
        <dbReference type="EC" id="2.7.13.3"/>
    </reaction>
</comment>
<feature type="domain" description="Histidine kinase" evidence="10">
    <location>
        <begin position="280"/>
        <end position="504"/>
    </location>
</feature>
<keyword evidence="6" id="KW-0902">Two-component regulatory system</keyword>
<dbReference type="SUPFAM" id="SSF55874">
    <property type="entry name" value="ATPase domain of HSP90 chaperone/DNA topoisomerase II/histidine kinase"/>
    <property type="match status" value="1"/>
</dbReference>
<feature type="domain" description="Response regulatory" evidence="11">
    <location>
        <begin position="519"/>
        <end position="639"/>
    </location>
</feature>
<dbReference type="SMART" id="SM00448">
    <property type="entry name" value="REC"/>
    <property type="match status" value="2"/>
</dbReference>
<dbReference type="InterPro" id="IPR036890">
    <property type="entry name" value="HATPase_C_sf"/>
</dbReference>
<dbReference type="SUPFAM" id="SSF52172">
    <property type="entry name" value="CheY-like"/>
    <property type="match status" value="2"/>
</dbReference>
<dbReference type="Pfam" id="PF02518">
    <property type="entry name" value="HATPase_c"/>
    <property type="match status" value="1"/>
</dbReference>
<evidence type="ECO:0000259" key="13">
    <source>
        <dbReference type="PROSITE" id="PS50113"/>
    </source>
</evidence>
<evidence type="ECO:0000313" key="15">
    <source>
        <dbReference type="Proteomes" id="UP001299546"/>
    </source>
</evidence>
<dbReference type="InterPro" id="IPR011006">
    <property type="entry name" value="CheY-like_superfamily"/>
</dbReference>
<evidence type="ECO:0000256" key="7">
    <source>
        <dbReference type="ARBA" id="ARBA00024867"/>
    </source>
</evidence>
<sequence>MEHDNLEKKAGYFKWMLDEYAGNAYVSDITTYELLYLNKTSCETLCLPPKEALGKKCYEIIQGRTSPCPYCTNKLLTETEFYEWEFYNKTLDRTFMIKNRLIDWDGRMARLELSHDNYSPEYNLAKKERERDAIIRTIPGGFARVDARDMRTILWYGGGFLNLIGYTPKQFEEELHSQCTYVHPEDLDRAVEIMQNAKVSGSDTSFETRIITRSGNTKILTMTFSYVSSEDSWDGIPSFYSVGIDVTKEREEQERQRKALEEAYQAARVASSAKTNFLSSMSHDIRTPMNAIMGMAAIAQANLNYPEKIHDCLNKIGTSSRHLLSLINEVLDMSKIESGKLELTLEQINLPTLIQSITDMCRPLLSEKQHDFQISIGQVRHENVIADEDRLRQILMNLLSNAIKYTPEKGTIILRINELPSQTPKKSQYEFICIDNGIGISSEFLPSVFEPFSRAEDPRISKLQGTGLGMTITENIVHMMNGTIEVESELGSGSKFTVSVPLEYCAEEELNSDELTGLPVLVVDDDQITCENATALLNELGMRGYWVLSGAEAVSRISDAHVQHDDFFAVILDWKMPEMDGLQTVRAIRGRLGDDVPIIIISAYDYSEIEEEFLQAGADAFITKPLFKSRMLQVLLLFVTENRSDATESISIETCSSAIEKRVLLAEDNDINRDIAVELLEMQNIRVDAVENGQKAVETFKASSPGEYSAILMDIQMPVLNGYDATSAIRSLNRADARTIPIFALTADAFTADVVKARSVGMNEHIAKPIDIKHLMTVLQKWTE</sequence>
<dbReference type="Gene3D" id="3.30.450.20">
    <property type="entry name" value="PAS domain"/>
    <property type="match status" value="1"/>
</dbReference>
<evidence type="ECO:0000256" key="6">
    <source>
        <dbReference type="ARBA" id="ARBA00023012"/>
    </source>
</evidence>
<dbReference type="InterPro" id="IPR035965">
    <property type="entry name" value="PAS-like_dom_sf"/>
</dbReference>
<dbReference type="PROSITE" id="PS50109">
    <property type="entry name" value="HIS_KIN"/>
    <property type="match status" value="1"/>
</dbReference>
<dbReference type="Pfam" id="PF00072">
    <property type="entry name" value="Response_reg"/>
    <property type="match status" value="2"/>
</dbReference>
<gene>
    <name evidence="14" type="ORF">LIZ65_12220</name>
</gene>
<dbReference type="CDD" id="cd00130">
    <property type="entry name" value="PAS"/>
    <property type="match status" value="1"/>
</dbReference>
<feature type="coiled-coil region" evidence="9">
    <location>
        <begin position="243"/>
        <end position="270"/>
    </location>
</feature>
<evidence type="ECO:0000256" key="8">
    <source>
        <dbReference type="PROSITE-ProRule" id="PRU00169"/>
    </source>
</evidence>
<dbReference type="EC" id="2.7.13.3" evidence="2"/>
<keyword evidence="4 8" id="KW-0597">Phosphoprotein</keyword>
<dbReference type="RefSeq" id="WP_066731006.1">
    <property type="nucleotide sequence ID" value="NZ_JAJCIQ010000004.1"/>
</dbReference>
<dbReference type="PRINTS" id="PR00344">
    <property type="entry name" value="BCTRLSENSOR"/>
</dbReference>
<keyword evidence="5" id="KW-0418">Kinase</keyword>
<dbReference type="PANTHER" id="PTHR45339:SF1">
    <property type="entry name" value="HYBRID SIGNAL TRANSDUCTION HISTIDINE KINASE J"/>
    <property type="match status" value="1"/>
</dbReference>
<dbReference type="Gene3D" id="3.40.50.2300">
    <property type="match status" value="2"/>
</dbReference>
<dbReference type="Gene3D" id="3.30.565.10">
    <property type="entry name" value="Histidine kinase-like ATPase, C-terminal domain"/>
    <property type="match status" value="1"/>
</dbReference>
<feature type="domain" description="PAS" evidence="12">
    <location>
        <begin position="127"/>
        <end position="201"/>
    </location>
</feature>
<dbReference type="InterPro" id="IPR003594">
    <property type="entry name" value="HATPase_dom"/>
</dbReference>
<name>A0ABS8DJ09_9FIRM</name>
<dbReference type="PROSITE" id="PS50113">
    <property type="entry name" value="PAC"/>
    <property type="match status" value="1"/>
</dbReference>
<evidence type="ECO:0000259" key="10">
    <source>
        <dbReference type="PROSITE" id="PS50109"/>
    </source>
</evidence>
<dbReference type="InterPro" id="IPR000014">
    <property type="entry name" value="PAS"/>
</dbReference>
<dbReference type="PANTHER" id="PTHR45339">
    <property type="entry name" value="HYBRID SIGNAL TRANSDUCTION HISTIDINE KINASE J"/>
    <property type="match status" value="1"/>
</dbReference>